<sequence length="152" mass="18048">MSIQPHKQIYHFGENTQLLKRNQFYMILSQMFKDATEHHEKLIDIGKCLFHSCVGIYVLKAFYLRAYYSTRRKSDIFGEVKPGLASNVANAIIDLPWLCTFGKDPINVYRGTIFNFFKLLFYLFFYDEESAKYQNFVPRTFFLMLVRVKLII</sequence>
<organism evidence="1 2">
    <name type="scientific">Phascolomyces articulosus</name>
    <dbReference type="NCBI Taxonomy" id="60185"/>
    <lineage>
        <taxon>Eukaryota</taxon>
        <taxon>Fungi</taxon>
        <taxon>Fungi incertae sedis</taxon>
        <taxon>Mucoromycota</taxon>
        <taxon>Mucoromycotina</taxon>
        <taxon>Mucoromycetes</taxon>
        <taxon>Mucorales</taxon>
        <taxon>Lichtheimiaceae</taxon>
        <taxon>Phascolomyces</taxon>
    </lineage>
</organism>
<comment type="caution">
    <text evidence="1">The sequence shown here is derived from an EMBL/GenBank/DDBJ whole genome shotgun (WGS) entry which is preliminary data.</text>
</comment>
<dbReference type="EMBL" id="JAIXMP010000047">
    <property type="protein sequence ID" value="KAI9246217.1"/>
    <property type="molecule type" value="Genomic_DNA"/>
</dbReference>
<reference evidence="1" key="2">
    <citation type="submission" date="2023-02" db="EMBL/GenBank/DDBJ databases">
        <authorList>
            <consortium name="DOE Joint Genome Institute"/>
            <person name="Mondo S.J."/>
            <person name="Chang Y."/>
            <person name="Wang Y."/>
            <person name="Ahrendt S."/>
            <person name="Andreopoulos W."/>
            <person name="Barry K."/>
            <person name="Beard J."/>
            <person name="Benny G.L."/>
            <person name="Blankenship S."/>
            <person name="Bonito G."/>
            <person name="Cuomo C."/>
            <person name="Desiro A."/>
            <person name="Gervers K.A."/>
            <person name="Hundley H."/>
            <person name="Kuo A."/>
            <person name="LaButti K."/>
            <person name="Lang B.F."/>
            <person name="Lipzen A."/>
            <person name="O'Donnell K."/>
            <person name="Pangilinan J."/>
            <person name="Reynolds N."/>
            <person name="Sandor L."/>
            <person name="Smith M.W."/>
            <person name="Tsang A."/>
            <person name="Grigoriev I.V."/>
            <person name="Stajich J.E."/>
            <person name="Spatafora J.W."/>
        </authorList>
    </citation>
    <scope>NUCLEOTIDE SEQUENCE</scope>
    <source>
        <strain evidence="1">RSA 2281</strain>
    </source>
</reference>
<reference evidence="1" key="1">
    <citation type="journal article" date="2022" name="IScience">
        <title>Evolution of zygomycete secretomes and the origins of terrestrial fungal ecologies.</title>
        <authorList>
            <person name="Chang Y."/>
            <person name="Wang Y."/>
            <person name="Mondo S."/>
            <person name="Ahrendt S."/>
            <person name="Andreopoulos W."/>
            <person name="Barry K."/>
            <person name="Beard J."/>
            <person name="Benny G.L."/>
            <person name="Blankenship S."/>
            <person name="Bonito G."/>
            <person name="Cuomo C."/>
            <person name="Desiro A."/>
            <person name="Gervers K.A."/>
            <person name="Hundley H."/>
            <person name="Kuo A."/>
            <person name="LaButti K."/>
            <person name="Lang B.F."/>
            <person name="Lipzen A."/>
            <person name="O'Donnell K."/>
            <person name="Pangilinan J."/>
            <person name="Reynolds N."/>
            <person name="Sandor L."/>
            <person name="Smith M.E."/>
            <person name="Tsang A."/>
            <person name="Grigoriev I.V."/>
            <person name="Stajich J.E."/>
            <person name="Spatafora J.W."/>
        </authorList>
    </citation>
    <scope>NUCLEOTIDE SEQUENCE</scope>
    <source>
        <strain evidence="1">RSA 2281</strain>
    </source>
</reference>
<dbReference type="Proteomes" id="UP001209540">
    <property type="component" value="Unassembled WGS sequence"/>
</dbReference>
<protein>
    <submittedName>
        <fullName evidence="1">Uncharacterized protein</fullName>
    </submittedName>
</protein>
<evidence type="ECO:0000313" key="1">
    <source>
        <dbReference type="EMBL" id="KAI9246217.1"/>
    </source>
</evidence>
<proteinExistence type="predicted"/>
<name>A0AAD5P7T4_9FUNG</name>
<keyword evidence="2" id="KW-1185">Reference proteome</keyword>
<accession>A0AAD5P7T4</accession>
<dbReference type="AlphaFoldDB" id="A0AAD5P7T4"/>
<evidence type="ECO:0000313" key="2">
    <source>
        <dbReference type="Proteomes" id="UP001209540"/>
    </source>
</evidence>
<gene>
    <name evidence="1" type="ORF">BDA99DRAFT_543315</name>
</gene>